<dbReference type="SMART" id="SM00086">
    <property type="entry name" value="PAC"/>
    <property type="match status" value="1"/>
</dbReference>
<keyword evidence="4" id="KW-0808">Transferase</keyword>
<gene>
    <name evidence="8" type="ORF">LCGC14_2937460</name>
</gene>
<evidence type="ECO:0000256" key="2">
    <source>
        <dbReference type="ARBA" id="ARBA00012438"/>
    </source>
</evidence>
<dbReference type="GO" id="GO:0004673">
    <property type="term" value="F:protein histidine kinase activity"/>
    <property type="evidence" value="ECO:0007669"/>
    <property type="project" value="UniProtKB-EC"/>
</dbReference>
<dbReference type="InterPro" id="IPR000700">
    <property type="entry name" value="PAS-assoc_C"/>
</dbReference>
<protein>
    <recommendedName>
        <fullName evidence="2">histidine kinase</fullName>
        <ecNumber evidence="2">2.7.13.3</ecNumber>
    </recommendedName>
</protein>
<evidence type="ECO:0000256" key="3">
    <source>
        <dbReference type="ARBA" id="ARBA00022553"/>
    </source>
</evidence>
<dbReference type="EMBL" id="LAZR01058818">
    <property type="protein sequence ID" value="KKK69095.1"/>
    <property type="molecule type" value="Genomic_DNA"/>
</dbReference>
<comment type="catalytic activity">
    <reaction evidence="1">
        <text>ATP + protein L-histidine = ADP + protein N-phospho-L-histidine.</text>
        <dbReference type="EC" id="2.7.13.3"/>
    </reaction>
</comment>
<sequence length="110" mass="12842">MKKKGRTIDYEKVLVLIHPDDRERAIKISSDAAKNLNPYTLEHRVIHSDGKIFDLLITRDVIRNEKNEVVKIGDIIQDITERKKAEQELKESEEKYHNFLQNIQGIAFQG</sequence>
<dbReference type="InterPro" id="IPR001610">
    <property type="entry name" value="PAC"/>
</dbReference>
<keyword evidence="5" id="KW-0418">Kinase</keyword>
<dbReference type="NCBIfam" id="TIGR00229">
    <property type="entry name" value="sensory_box"/>
    <property type="match status" value="1"/>
</dbReference>
<reference evidence="8" key="1">
    <citation type="journal article" date="2015" name="Nature">
        <title>Complex archaea that bridge the gap between prokaryotes and eukaryotes.</title>
        <authorList>
            <person name="Spang A."/>
            <person name="Saw J.H."/>
            <person name="Jorgensen S.L."/>
            <person name="Zaremba-Niedzwiedzka K."/>
            <person name="Martijn J."/>
            <person name="Lind A.E."/>
            <person name="van Eijk R."/>
            <person name="Schleper C."/>
            <person name="Guy L."/>
            <person name="Ettema T.J."/>
        </authorList>
    </citation>
    <scope>NUCLEOTIDE SEQUENCE</scope>
</reference>
<dbReference type="PROSITE" id="PS50113">
    <property type="entry name" value="PAC"/>
    <property type="match status" value="1"/>
</dbReference>
<dbReference type="Pfam" id="PF08447">
    <property type="entry name" value="PAS_3"/>
    <property type="match status" value="1"/>
</dbReference>
<dbReference type="PANTHER" id="PTHR43304:SF1">
    <property type="entry name" value="PAC DOMAIN-CONTAINING PROTEIN"/>
    <property type="match status" value="1"/>
</dbReference>
<dbReference type="AlphaFoldDB" id="A0A0F8Y647"/>
<evidence type="ECO:0000256" key="6">
    <source>
        <dbReference type="SAM" id="Coils"/>
    </source>
</evidence>
<accession>A0A0F8Y647</accession>
<dbReference type="PANTHER" id="PTHR43304">
    <property type="entry name" value="PHYTOCHROME-LIKE PROTEIN CPH1"/>
    <property type="match status" value="1"/>
</dbReference>
<dbReference type="CDD" id="cd00130">
    <property type="entry name" value="PAS"/>
    <property type="match status" value="1"/>
</dbReference>
<feature type="coiled-coil region" evidence="6">
    <location>
        <begin position="75"/>
        <end position="102"/>
    </location>
</feature>
<feature type="non-terminal residue" evidence="8">
    <location>
        <position position="110"/>
    </location>
</feature>
<comment type="caution">
    <text evidence="8">The sequence shown here is derived from an EMBL/GenBank/DDBJ whole genome shotgun (WGS) entry which is preliminary data.</text>
</comment>
<keyword evidence="6" id="KW-0175">Coiled coil</keyword>
<dbReference type="InterPro" id="IPR013655">
    <property type="entry name" value="PAS_fold_3"/>
</dbReference>
<proteinExistence type="predicted"/>
<evidence type="ECO:0000313" key="8">
    <source>
        <dbReference type="EMBL" id="KKK69095.1"/>
    </source>
</evidence>
<dbReference type="InterPro" id="IPR000014">
    <property type="entry name" value="PAS"/>
</dbReference>
<feature type="domain" description="PAC" evidence="7">
    <location>
        <begin position="39"/>
        <end position="91"/>
    </location>
</feature>
<dbReference type="InterPro" id="IPR035965">
    <property type="entry name" value="PAS-like_dom_sf"/>
</dbReference>
<evidence type="ECO:0000256" key="5">
    <source>
        <dbReference type="ARBA" id="ARBA00022777"/>
    </source>
</evidence>
<evidence type="ECO:0000256" key="1">
    <source>
        <dbReference type="ARBA" id="ARBA00000085"/>
    </source>
</evidence>
<dbReference type="EC" id="2.7.13.3" evidence="2"/>
<organism evidence="8">
    <name type="scientific">marine sediment metagenome</name>
    <dbReference type="NCBI Taxonomy" id="412755"/>
    <lineage>
        <taxon>unclassified sequences</taxon>
        <taxon>metagenomes</taxon>
        <taxon>ecological metagenomes</taxon>
    </lineage>
</organism>
<keyword evidence="3" id="KW-0597">Phosphoprotein</keyword>
<evidence type="ECO:0000259" key="7">
    <source>
        <dbReference type="PROSITE" id="PS50113"/>
    </source>
</evidence>
<name>A0A0F8Y647_9ZZZZ</name>
<dbReference type="Gene3D" id="3.30.450.20">
    <property type="entry name" value="PAS domain"/>
    <property type="match status" value="1"/>
</dbReference>
<dbReference type="SUPFAM" id="SSF55785">
    <property type="entry name" value="PYP-like sensor domain (PAS domain)"/>
    <property type="match status" value="2"/>
</dbReference>
<evidence type="ECO:0000256" key="4">
    <source>
        <dbReference type="ARBA" id="ARBA00022679"/>
    </source>
</evidence>
<dbReference type="InterPro" id="IPR052162">
    <property type="entry name" value="Sensor_kinase/Photoreceptor"/>
</dbReference>